<evidence type="ECO:0000256" key="2">
    <source>
        <dbReference type="SAM" id="Phobius"/>
    </source>
</evidence>
<dbReference type="WBParaSite" id="MBELARI_LOCUS16537">
    <property type="protein sequence ID" value="MBELARI_LOCUS16537"/>
    <property type="gene ID" value="MBELARI_LOCUS16537"/>
</dbReference>
<keyword evidence="2" id="KW-0812">Transmembrane</keyword>
<reference evidence="4" key="1">
    <citation type="submission" date="2024-02" db="UniProtKB">
        <authorList>
            <consortium name="WormBaseParasite"/>
        </authorList>
    </citation>
    <scope>IDENTIFICATION</scope>
</reference>
<feature type="compositionally biased region" description="Polar residues" evidence="1">
    <location>
        <begin position="66"/>
        <end position="84"/>
    </location>
</feature>
<keyword evidence="3" id="KW-1185">Reference proteome</keyword>
<dbReference type="Proteomes" id="UP000887575">
    <property type="component" value="Unassembled WGS sequence"/>
</dbReference>
<accession>A0AAF3J4Z7</accession>
<keyword evidence="2" id="KW-0472">Membrane</keyword>
<feature type="region of interest" description="Disordered" evidence="1">
    <location>
        <begin position="35"/>
        <end position="90"/>
    </location>
</feature>
<dbReference type="AlphaFoldDB" id="A0AAF3J4Z7"/>
<evidence type="ECO:0000313" key="3">
    <source>
        <dbReference type="Proteomes" id="UP000887575"/>
    </source>
</evidence>
<sequence>MYETMVAGADMRKRILNDSPEAPLTGEVQFPVLPVVNDENEVTDGRPTFALGDEPEVPVIDDGNERSNATGNQPTENEPDQSAANEPIDATCPTLPSTISPMMSLGVSFPSCASNTTCYNYLGIDECFPQLCEPLPAGVSTQMFANVFGLPCTLYGSTFVCYSSQGMNGCYQTQVTASTPISQISSNSPSTCPSLPSTVSPTMFVAFASPGSLACPAGSTCYSVVGINGCYSTGTSTTTKNCTDASPSCSIWANSHNSPRFYEVIEKTDAYYFLRNQVRMGRLKREVGLETDQPKVIESSSESSENEDIAPKGKPVLLREPRYELANLVLLSILVFIAIFTLIVSLRKNHSRSIHSTINHEYKLLHQSRQSANV</sequence>
<proteinExistence type="predicted"/>
<organism evidence="3 4">
    <name type="scientific">Mesorhabditis belari</name>
    <dbReference type="NCBI Taxonomy" id="2138241"/>
    <lineage>
        <taxon>Eukaryota</taxon>
        <taxon>Metazoa</taxon>
        <taxon>Ecdysozoa</taxon>
        <taxon>Nematoda</taxon>
        <taxon>Chromadorea</taxon>
        <taxon>Rhabditida</taxon>
        <taxon>Rhabditina</taxon>
        <taxon>Rhabditomorpha</taxon>
        <taxon>Rhabditoidea</taxon>
        <taxon>Rhabditidae</taxon>
        <taxon>Mesorhabditinae</taxon>
        <taxon>Mesorhabditis</taxon>
    </lineage>
</organism>
<evidence type="ECO:0000256" key="1">
    <source>
        <dbReference type="SAM" id="MobiDB-lite"/>
    </source>
</evidence>
<protein>
    <submittedName>
        <fullName evidence="4">Uncharacterized protein</fullName>
    </submittedName>
</protein>
<evidence type="ECO:0000313" key="4">
    <source>
        <dbReference type="WBParaSite" id="MBELARI_LOCUS16537"/>
    </source>
</evidence>
<keyword evidence="2" id="KW-1133">Transmembrane helix</keyword>
<feature type="transmembrane region" description="Helical" evidence="2">
    <location>
        <begin position="325"/>
        <end position="346"/>
    </location>
</feature>
<name>A0AAF3J4Z7_9BILA</name>